<feature type="compositionally biased region" description="Acidic residues" evidence="1">
    <location>
        <begin position="61"/>
        <end position="80"/>
    </location>
</feature>
<evidence type="ECO:0000313" key="2">
    <source>
        <dbReference type="Proteomes" id="UP000887574"/>
    </source>
</evidence>
<dbReference type="WBParaSite" id="jg19128">
    <property type="protein sequence ID" value="jg19128"/>
    <property type="gene ID" value="jg19128"/>
</dbReference>
<organism evidence="2 3">
    <name type="scientific">Ditylenchus dipsaci</name>
    <dbReference type="NCBI Taxonomy" id="166011"/>
    <lineage>
        <taxon>Eukaryota</taxon>
        <taxon>Metazoa</taxon>
        <taxon>Ecdysozoa</taxon>
        <taxon>Nematoda</taxon>
        <taxon>Chromadorea</taxon>
        <taxon>Rhabditida</taxon>
        <taxon>Tylenchina</taxon>
        <taxon>Tylenchomorpha</taxon>
        <taxon>Sphaerularioidea</taxon>
        <taxon>Anguinidae</taxon>
        <taxon>Anguininae</taxon>
        <taxon>Ditylenchus</taxon>
    </lineage>
</organism>
<accession>A0A915DG90</accession>
<keyword evidence="2" id="KW-1185">Reference proteome</keyword>
<reference evidence="3" key="1">
    <citation type="submission" date="2022-11" db="UniProtKB">
        <authorList>
            <consortium name="WormBaseParasite"/>
        </authorList>
    </citation>
    <scope>IDENTIFICATION</scope>
</reference>
<dbReference type="AlphaFoldDB" id="A0A915DG90"/>
<feature type="region of interest" description="Disordered" evidence="1">
    <location>
        <begin position="54"/>
        <end position="107"/>
    </location>
</feature>
<protein>
    <submittedName>
        <fullName evidence="3">Uncharacterized protein</fullName>
    </submittedName>
</protein>
<evidence type="ECO:0000313" key="3">
    <source>
        <dbReference type="WBParaSite" id="jg19128"/>
    </source>
</evidence>
<proteinExistence type="predicted"/>
<evidence type="ECO:0000256" key="1">
    <source>
        <dbReference type="SAM" id="MobiDB-lite"/>
    </source>
</evidence>
<dbReference type="Proteomes" id="UP000887574">
    <property type="component" value="Unplaced"/>
</dbReference>
<name>A0A915DG90_9BILA</name>
<sequence>MGVKMRDRRITYRHLNERLKNLVDRYAQPKQWLNGYVISFYFKLLVERSRRDLTLPKANNLEDEDEHEDLPDNDEEDEIDFASLKRRQKNRASNRKRSVESSDPETP</sequence>
<feature type="compositionally biased region" description="Basic residues" evidence="1">
    <location>
        <begin position="84"/>
        <end position="96"/>
    </location>
</feature>